<name>A0A8B3CKC2_9LEPT</name>
<sequence length="66" mass="7334">MSTENGPLFPFFGKKKSILDLGKCGLERGLSGSILINWSSKVGFDFQVGLKKLAKPCKEEMFSRHV</sequence>
<organism evidence="1 2">
    <name type="scientific">Leptospira stimsonii</name>
    <dbReference type="NCBI Taxonomy" id="2202203"/>
    <lineage>
        <taxon>Bacteria</taxon>
        <taxon>Pseudomonadati</taxon>
        <taxon>Spirochaetota</taxon>
        <taxon>Spirochaetia</taxon>
        <taxon>Leptospirales</taxon>
        <taxon>Leptospiraceae</taxon>
        <taxon>Leptospira</taxon>
    </lineage>
</organism>
<accession>A0A8B3CKC2</accession>
<gene>
    <name evidence="1" type="ORF">DLM78_23220</name>
</gene>
<dbReference type="EMBL" id="QHCS01000012">
    <property type="protein sequence ID" value="RHX83110.1"/>
    <property type="molecule type" value="Genomic_DNA"/>
</dbReference>
<proteinExistence type="predicted"/>
<evidence type="ECO:0000313" key="2">
    <source>
        <dbReference type="Proteomes" id="UP000266669"/>
    </source>
</evidence>
<reference evidence="2" key="1">
    <citation type="submission" date="2018-05" db="EMBL/GenBank/DDBJ databases">
        <title>Leptospira yasudae sp. nov. and Leptospira stimsonii sp. nov., two pathogenic species of the genus Leptospira isolated from environmental sources.</title>
        <authorList>
            <person name="Casanovas-Massana A."/>
            <person name="Hamond C."/>
            <person name="Santos L.A."/>
            <person name="Hacker K.P."/>
            <person name="Balassiano I."/>
            <person name="Medeiros M.A."/>
            <person name="Reis M.G."/>
            <person name="Ko A.I."/>
            <person name="Wunder E.A."/>
        </authorList>
    </citation>
    <scope>NUCLEOTIDE SEQUENCE [LARGE SCALE GENOMIC DNA]</scope>
    <source>
        <strain evidence="2">AMB6-RJ</strain>
    </source>
</reference>
<comment type="caution">
    <text evidence="1">The sequence shown here is derived from an EMBL/GenBank/DDBJ whole genome shotgun (WGS) entry which is preliminary data.</text>
</comment>
<dbReference type="Proteomes" id="UP000266669">
    <property type="component" value="Unassembled WGS sequence"/>
</dbReference>
<dbReference type="AlphaFoldDB" id="A0A8B3CKC2"/>
<evidence type="ECO:0000313" key="1">
    <source>
        <dbReference type="EMBL" id="RHX83110.1"/>
    </source>
</evidence>
<protein>
    <submittedName>
        <fullName evidence="1">Uncharacterized protein</fullName>
    </submittedName>
</protein>